<dbReference type="UniPathway" id="UPA00219"/>
<dbReference type="GO" id="GO:0016757">
    <property type="term" value="F:glycosyltransferase activity"/>
    <property type="evidence" value="ECO:0007669"/>
    <property type="project" value="UniProtKB-KW"/>
</dbReference>
<evidence type="ECO:0000256" key="6">
    <source>
        <dbReference type="ARBA" id="ARBA00022960"/>
    </source>
</evidence>
<keyword evidence="8 9" id="KW-0961">Cell wall biogenesis/degradation</keyword>
<dbReference type="GO" id="GO:0018104">
    <property type="term" value="P:peptidoglycan-protein cross-linking"/>
    <property type="evidence" value="ECO:0007669"/>
    <property type="project" value="TreeGrafter"/>
</dbReference>
<evidence type="ECO:0000256" key="8">
    <source>
        <dbReference type="ARBA" id="ARBA00023316"/>
    </source>
</evidence>
<dbReference type="FunFam" id="2.40.440.10:FF:000002">
    <property type="entry name" value="L,D-transpeptidase ErfK/SrfK"/>
    <property type="match status" value="1"/>
</dbReference>
<comment type="similarity">
    <text evidence="2">Belongs to the YkuD family.</text>
</comment>
<name>A0A0N7KXR4_9HYPH</name>
<accession>A0A0N7KXR4</accession>
<keyword evidence="6 9" id="KW-0133">Cell shape</keyword>
<keyword evidence="7 9" id="KW-0573">Peptidoglycan synthesis</keyword>
<evidence type="ECO:0000256" key="3">
    <source>
        <dbReference type="ARBA" id="ARBA00022676"/>
    </source>
</evidence>
<feature type="chain" id="PRO_5006014968" evidence="10">
    <location>
        <begin position="28"/>
        <end position="256"/>
    </location>
</feature>
<protein>
    <submittedName>
        <fullName evidence="12">ErfK/YbiS/YcfS/YnhG family protein</fullName>
    </submittedName>
</protein>
<evidence type="ECO:0000256" key="4">
    <source>
        <dbReference type="ARBA" id="ARBA00022679"/>
    </source>
</evidence>
<dbReference type="Gene3D" id="2.40.440.10">
    <property type="entry name" value="L,D-transpeptidase catalytic domain-like"/>
    <property type="match status" value="1"/>
</dbReference>
<feature type="active site" description="Nucleophile" evidence="9">
    <location>
        <position position="212"/>
    </location>
</feature>
<dbReference type="EMBL" id="LC066375">
    <property type="protein sequence ID" value="BAT27649.1"/>
    <property type="molecule type" value="Genomic_DNA"/>
</dbReference>
<dbReference type="InterPro" id="IPR050979">
    <property type="entry name" value="LD-transpeptidase"/>
</dbReference>
<dbReference type="GO" id="GO:0008360">
    <property type="term" value="P:regulation of cell shape"/>
    <property type="evidence" value="ECO:0007669"/>
    <property type="project" value="UniProtKB-UniRule"/>
</dbReference>
<dbReference type="InterPro" id="IPR038063">
    <property type="entry name" value="Transpep_catalytic_dom"/>
</dbReference>
<evidence type="ECO:0000259" key="11">
    <source>
        <dbReference type="PROSITE" id="PS52029"/>
    </source>
</evidence>
<dbReference type="GO" id="GO:0071555">
    <property type="term" value="P:cell wall organization"/>
    <property type="evidence" value="ECO:0007669"/>
    <property type="project" value="UniProtKB-UniRule"/>
</dbReference>
<dbReference type="AlphaFoldDB" id="A0A0N7KXR4"/>
<dbReference type="CDD" id="cd16913">
    <property type="entry name" value="YkuD_like"/>
    <property type="match status" value="1"/>
</dbReference>
<dbReference type="RefSeq" id="WP_062226692.1">
    <property type="nucleotide sequence ID" value="NZ_BBWR01000003.1"/>
</dbReference>
<evidence type="ECO:0000256" key="9">
    <source>
        <dbReference type="PROSITE-ProRule" id="PRU01373"/>
    </source>
</evidence>
<evidence type="ECO:0000313" key="12">
    <source>
        <dbReference type="EMBL" id="BAT27649.1"/>
    </source>
</evidence>
<feature type="domain" description="L,D-TPase catalytic" evidence="11">
    <location>
        <begin position="98"/>
        <end position="236"/>
    </location>
</feature>
<dbReference type="PROSITE" id="PS51257">
    <property type="entry name" value="PROKAR_LIPOPROTEIN"/>
    <property type="match status" value="1"/>
</dbReference>
<dbReference type="OrthoDB" id="8402157at2"/>
<keyword evidence="5" id="KW-0378">Hydrolase</keyword>
<keyword evidence="10" id="KW-0732">Signal</keyword>
<feature type="active site" description="Proton donor/acceptor" evidence="9">
    <location>
        <position position="196"/>
    </location>
</feature>
<dbReference type="InterPro" id="IPR005490">
    <property type="entry name" value="LD_TPept_cat_dom"/>
</dbReference>
<dbReference type="SUPFAM" id="SSF141523">
    <property type="entry name" value="L,D-transpeptidase catalytic domain-like"/>
    <property type="match status" value="1"/>
</dbReference>
<evidence type="ECO:0000256" key="7">
    <source>
        <dbReference type="ARBA" id="ARBA00022984"/>
    </source>
</evidence>
<feature type="signal peptide" evidence="10">
    <location>
        <begin position="1"/>
        <end position="27"/>
    </location>
</feature>
<evidence type="ECO:0000256" key="2">
    <source>
        <dbReference type="ARBA" id="ARBA00005992"/>
    </source>
</evidence>
<dbReference type="PANTHER" id="PTHR30582:SF24">
    <property type="entry name" value="L,D-TRANSPEPTIDASE ERFK_SRFK-RELATED"/>
    <property type="match status" value="1"/>
</dbReference>
<dbReference type="PROSITE" id="PS52029">
    <property type="entry name" value="LD_TPASE"/>
    <property type="match status" value="1"/>
</dbReference>
<proteinExistence type="inferred from homology"/>
<keyword evidence="3" id="KW-0328">Glycosyltransferase</keyword>
<dbReference type="GO" id="GO:0005576">
    <property type="term" value="C:extracellular region"/>
    <property type="evidence" value="ECO:0007669"/>
    <property type="project" value="TreeGrafter"/>
</dbReference>
<organism evidence="12">
    <name type="scientific">Aureimonas frigidaquae</name>
    <dbReference type="NCBI Taxonomy" id="424757"/>
    <lineage>
        <taxon>Bacteria</taxon>
        <taxon>Pseudomonadati</taxon>
        <taxon>Pseudomonadota</taxon>
        <taxon>Alphaproteobacteria</taxon>
        <taxon>Hyphomicrobiales</taxon>
        <taxon>Aurantimonadaceae</taxon>
        <taxon>Aureimonas</taxon>
    </lineage>
</organism>
<evidence type="ECO:0000256" key="1">
    <source>
        <dbReference type="ARBA" id="ARBA00004752"/>
    </source>
</evidence>
<keyword evidence="4" id="KW-0808">Transferase</keyword>
<evidence type="ECO:0000256" key="5">
    <source>
        <dbReference type="ARBA" id="ARBA00022801"/>
    </source>
</evidence>
<dbReference type="PANTHER" id="PTHR30582">
    <property type="entry name" value="L,D-TRANSPEPTIDASE"/>
    <property type="match status" value="1"/>
</dbReference>
<dbReference type="GO" id="GO:0071972">
    <property type="term" value="F:peptidoglycan L,D-transpeptidase activity"/>
    <property type="evidence" value="ECO:0007669"/>
    <property type="project" value="TreeGrafter"/>
</dbReference>
<reference evidence="12" key="1">
    <citation type="journal article" date="2015" name="Proc. Natl. Acad. Sci. U.S.A.">
        <title>Bacterial clade with the ribosomal RNA operon on a small plasmid rather than the chromosome.</title>
        <authorList>
            <person name="Anda M."/>
            <person name="Ohtsubo Y."/>
            <person name="Okubo T."/>
            <person name="Sugawara M."/>
            <person name="Nagata Y."/>
            <person name="Tsuda M."/>
            <person name="Minamisawa K."/>
            <person name="Mitsui H."/>
        </authorList>
    </citation>
    <scope>NUCLEOTIDE SEQUENCE</scope>
    <source>
        <strain evidence="12">JCM 14755</strain>
    </source>
</reference>
<sequence length="256" mass="27777">MTKRIALCTLSLLALGLAGCQTSGDRAAISRGDPAVATAYAAAEPSILAGGPLGPVEPVAYASIQDGGFALPAIPIEKIDPKFLRQRVVYDGQGFPAGTVIVDTGSHFLYVIEERGTAMRYGIGIGKAGFSWSGEAYARDKQHWPKWFPPKEMIERRPELAPYGNEVGMNPGLNNPLGARAVYLWQGNKDTLYRLHGTPEWWSIGKSVSSGCIRLINQDVIDLYERVPLQARVIVLMPGETLAQKRVAENRKAQAS</sequence>
<dbReference type="Pfam" id="PF03734">
    <property type="entry name" value="YkuD"/>
    <property type="match status" value="1"/>
</dbReference>
<comment type="pathway">
    <text evidence="1 9">Cell wall biogenesis; peptidoglycan biosynthesis.</text>
</comment>
<evidence type="ECO:0000256" key="10">
    <source>
        <dbReference type="SAM" id="SignalP"/>
    </source>
</evidence>